<evidence type="ECO:0000313" key="2">
    <source>
        <dbReference type="EMBL" id="RUS26142.1"/>
    </source>
</evidence>
<dbReference type="PANTHER" id="PTHR34487:SF1">
    <property type="entry name" value="ACYL-ACP THIOESTERASE"/>
    <property type="match status" value="1"/>
</dbReference>
<evidence type="ECO:0000313" key="3">
    <source>
        <dbReference type="Proteomes" id="UP000274822"/>
    </source>
</evidence>
<dbReference type="Pfam" id="PF20791">
    <property type="entry name" value="Acyl-ACP_TE_C"/>
    <property type="match status" value="1"/>
</dbReference>
<organism evidence="2 3">
    <name type="scientific">Jimgerdemannia flammicorona</name>
    <dbReference type="NCBI Taxonomy" id="994334"/>
    <lineage>
        <taxon>Eukaryota</taxon>
        <taxon>Fungi</taxon>
        <taxon>Fungi incertae sedis</taxon>
        <taxon>Mucoromycota</taxon>
        <taxon>Mucoromycotina</taxon>
        <taxon>Endogonomycetes</taxon>
        <taxon>Endogonales</taxon>
        <taxon>Endogonaceae</taxon>
        <taxon>Jimgerdemannia</taxon>
    </lineage>
</organism>
<reference evidence="2 3" key="1">
    <citation type="journal article" date="2018" name="New Phytol.">
        <title>Phylogenomics of Endogonaceae and evolution of mycorrhizas within Mucoromycota.</title>
        <authorList>
            <person name="Chang Y."/>
            <person name="Desiro A."/>
            <person name="Na H."/>
            <person name="Sandor L."/>
            <person name="Lipzen A."/>
            <person name="Clum A."/>
            <person name="Barry K."/>
            <person name="Grigoriev I.V."/>
            <person name="Martin F.M."/>
            <person name="Stajich J.E."/>
            <person name="Smith M.E."/>
            <person name="Bonito G."/>
            <person name="Spatafora J.W."/>
        </authorList>
    </citation>
    <scope>NUCLEOTIDE SEQUENCE [LARGE SCALE GENOMIC DNA]</scope>
    <source>
        <strain evidence="2 3">AD002</strain>
    </source>
</reference>
<dbReference type="EMBL" id="RBNJ01011172">
    <property type="protein sequence ID" value="RUS26142.1"/>
    <property type="molecule type" value="Genomic_DNA"/>
</dbReference>
<accession>A0A433Q8Q8</accession>
<dbReference type="Gene3D" id="3.10.129.10">
    <property type="entry name" value="Hotdog Thioesterase"/>
    <property type="match status" value="1"/>
</dbReference>
<evidence type="ECO:0000259" key="1">
    <source>
        <dbReference type="Pfam" id="PF20791"/>
    </source>
</evidence>
<dbReference type="InterPro" id="IPR049427">
    <property type="entry name" value="Acyl-ACP_TE_C"/>
</dbReference>
<gene>
    <name evidence="2" type="ORF">BC938DRAFT_471180</name>
</gene>
<keyword evidence="3" id="KW-1185">Reference proteome</keyword>
<comment type="caution">
    <text evidence="2">The sequence shown here is derived from an EMBL/GenBank/DDBJ whole genome shotgun (WGS) entry which is preliminary data.</text>
</comment>
<dbReference type="InterPro" id="IPR029069">
    <property type="entry name" value="HotDog_dom_sf"/>
</dbReference>
<dbReference type="Proteomes" id="UP000274822">
    <property type="component" value="Unassembled WGS sequence"/>
</dbReference>
<dbReference type="PANTHER" id="PTHR34487">
    <property type="entry name" value="ACYL-ACP THIOESTERASE"/>
    <property type="match status" value="1"/>
</dbReference>
<protein>
    <recommendedName>
        <fullName evidence="1">Acyl-ACP thioesterase-like C-terminal domain-containing protein</fullName>
    </recommendedName>
</protein>
<proteinExistence type="predicted"/>
<dbReference type="AlphaFoldDB" id="A0A433Q8Q8"/>
<feature type="domain" description="Acyl-ACP thioesterase-like C-terminal" evidence="1">
    <location>
        <begin position="154"/>
        <end position="235"/>
    </location>
</feature>
<dbReference type="SUPFAM" id="SSF54637">
    <property type="entry name" value="Thioesterase/thiol ester dehydrase-isomerase"/>
    <property type="match status" value="1"/>
</dbReference>
<name>A0A433Q8Q8_9FUNG</name>
<sequence length="261" mass="29491">MPSTQSAIVRWVEVSTPSAYHESLMIYLGHCRHVRVAEFLGEGDVSMIPRFTSVRMHTDKIPKPMRRCTTEAWIIKLTKSTVTFEGLVFLEPETDGEPRTLLSSSITTIVTVSTQPMRAVPIPTGLGIVVEKQPSKWAVESFAIPAMPTVVPADSFEYRFHVRDSDADRFGHVTNAKYVIFFSDALMAGARAGRFAHRSGDVKWFEIMFEKEVKPLQEVVVVCWFEERQEAYIFLLKGEDGIVDSKGRMFVGDADRRKAQL</sequence>